<dbReference type="InterPro" id="IPR006089">
    <property type="entry name" value="Acyl-CoA_DH_CS"/>
</dbReference>
<dbReference type="Pfam" id="PF00441">
    <property type="entry name" value="Acyl-CoA_dh_1"/>
    <property type="match status" value="1"/>
</dbReference>
<dbReference type="AlphaFoldDB" id="A0A542EKK9"/>
<sequence>MVPVTPCAVVSSLAVMPVERLLPTDEATDLLDLTRELADGEVLPRASGDEATATPPRDVFRVLGRAGLLSLPYPEEFGGADQPYEVYLQVVEEIAQRWMAVAVGVSVHCLTAYPVAEFGTREQQEALLPGMLGGEQLGAYGLSEREFGSDIAHMRTRAVQEGEDWRIKGTKAWISHAAHADYYTTFARTDDTAGKGLSCFVVPADADGLSFGAPEKKMGLHGDPVAEVVYDDVPVGADALIGERGQGMAIALSALDAGRLGIAAAATGLAQSALDHSVAYAKERQQFGRAIADNQGLAFMLADMDAAVGAARATYLHAARLKDAGRPFGKAAAVAKLVATDAAMKVTTDAVQVLGGAGYTQDFPVERFFREAKVTQIFEGTNQIQRLVISRHLLASL</sequence>
<dbReference type="FunFam" id="1.20.140.10:FF:000004">
    <property type="entry name" value="Acyl-CoA dehydrogenase FadE25"/>
    <property type="match status" value="1"/>
</dbReference>
<keyword evidence="3 6" id="KW-0285">Flavoprotein</keyword>
<dbReference type="PIRSF" id="PIRSF016578">
    <property type="entry name" value="HsaA"/>
    <property type="match status" value="1"/>
</dbReference>
<feature type="domain" description="Acyl-CoA dehydrogenase/oxidase C-terminal" evidence="7">
    <location>
        <begin position="245"/>
        <end position="394"/>
    </location>
</feature>
<dbReference type="InterPro" id="IPR037069">
    <property type="entry name" value="AcylCoA_DH/ox_N_sf"/>
</dbReference>
<dbReference type="SUPFAM" id="SSF56645">
    <property type="entry name" value="Acyl-CoA dehydrogenase NM domain-like"/>
    <property type="match status" value="1"/>
</dbReference>
<comment type="cofactor">
    <cofactor evidence="1 6">
        <name>FAD</name>
        <dbReference type="ChEBI" id="CHEBI:57692"/>
    </cofactor>
</comment>
<evidence type="ECO:0000259" key="7">
    <source>
        <dbReference type="Pfam" id="PF00441"/>
    </source>
</evidence>
<dbReference type="PANTHER" id="PTHR43884">
    <property type="entry name" value="ACYL-COA DEHYDROGENASE"/>
    <property type="match status" value="1"/>
</dbReference>
<dbReference type="Gene3D" id="1.10.540.10">
    <property type="entry name" value="Acyl-CoA dehydrogenase/oxidase, N-terminal domain"/>
    <property type="match status" value="1"/>
</dbReference>
<evidence type="ECO:0000256" key="3">
    <source>
        <dbReference type="ARBA" id="ARBA00022630"/>
    </source>
</evidence>
<comment type="similarity">
    <text evidence="2 6">Belongs to the acyl-CoA dehydrogenase family.</text>
</comment>
<dbReference type="Gene3D" id="2.40.110.10">
    <property type="entry name" value="Butyryl-CoA Dehydrogenase, subunit A, domain 2"/>
    <property type="match status" value="1"/>
</dbReference>
<dbReference type="Pfam" id="PF02770">
    <property type="entry name" value="Acyl-CoA_dh_M"/>
    <property type="match status" value="1"/>
</dbReference>
<keyword evidence="4 6" id="KW-0274">FAD</keyword>
<dbReference type="FunFam" id="2.40.110.10:FF:000002">
    <property type="entry name" value="Acyl-CoA dehydrogenase fadE12"/>
    <property type="match status" value="1"/>
</dbReference>
<comment type="caution">
    <text evidence="10">The sequence shown here is derived from an EMBL/GenBank/DDBJ whole genome shotgun (WGS) entry which is preliminary data.</text>
</comment>
<keyword evidence="5 6" id="KW-0560">Oxidoreductase</keyword>
<organism evidence="10 11">
    <name type="scientific">Yimella lutea</name>
    <dbReference type="NCBI Taxonomy" id="587872"/>
    <lineage>
        <taxon>Bacteria</taxon>
        <taxon>Bacillati</taxon>
        <taxon>Actinomycetota</taxon>
        <taxon>Actinomycetes</taxon>
        <taxon>Micrococcales</taxon>
        <taxon>Dermacoccaceae</taxon>
        <taxon>Yimella</taxon>
    </lineage>
</organism>
<dbReference type="SUPFAM" id="SSF47203">
    <property type="entry name" value="Acyl-CoA dehydrogenase C-terminal domain-like"/>
    <property type="match status" value="1"/>
</dbReference>
<accession>A0A542EKK9</accession>
<dbReference type="PROSITE" id="PS00073">
    <property type="entry name" value="ACYL_COA_DH_2"/>
    <property type="match status" value="1"/>
</dbReference>
<gene>
    <name evidence="10" type="ORF">FB459_3354</name>
</gene>
<evidence type="ECO:0000256" key="5">
    <source>
        <dbReference type="ARBA" id="ARBA00023002"/>
    </source>
</evidence>
<dbReference type="InterPro" id="IPR009100">
    <property type="entry name" value="AcylCoA_DH/oxidase_NM_dom_sf"/>
</dbReference>
<dbReference type="Pfam" id="PF02771">
    <property type="entry name" value="Acyl-CoA_dh_N"/>
    <property type="match status" value="1"/>
</dbReference>
<dbReference type="InterPro" id="IPR036250">
    <property type="entry name" value="AcylCo_DH-like_C"/>
</dbReference>
<name>A0A542EKK9_9MICO</name>
<evidence type="ECO:0000313" key="11">
    <source>
        <dbReference type="Proteomes" id="UP000320806"/>
    </source>
</evidence>
<dbReference type="PANTHER" id="PTHR43884:SF12">
    <property type="entry name" value="ISOVALERYL-COA DEHYDROGENASE, MITOCHONDRIAL-RELATED"/>
    <property type="match status" value="1"/>
</dbReference>
<evidence type="ECO:0000256" key="1">
    <source>
        <dbReference type="ARBA" id="ARBA00001974"/>
    </source>
</evidence>
<evidence type="ECO:0000256" key="6">
    <source>
        <dbReference type="RuleBase" id="RU362125"/>
    </source>
</evidence>
<dbReference type="Gene3D" id="1.20.140.10">
    <property type="entry name" value="Butyryl-CoA Dehydrogenase, subunit A, domain 3"/>
    <property type="match status" value="1"/>
</dbReference>
<dbReference type="Proteomes" id="UP000320806">
    <property type="component" value="Unassembled WGS sequence"/>
</dbReference>
<keyword evidence="11" id="KW-1185">Reference proteome</keyword>
<dbReference type="GO" id="GO:0050660">
    <property type="term" value="F:flavin adenine dinucleotide binding"/>
    <property type="evidence" value="ECO:0007669"/>
    <property type="project" value="InterPro"/>
</dbReference>
<evidence type="ECO:0000313" key="10">
    <source>
        <dbReference type="EMBL" id="TQJ15784.1"/>
    </source>
</evidence>
<evidence type="ECO:0000259" key="9">
    <source>
        <dbReference type="Pfam" id="PF02771"/>
    </source>
</evidence>
<protein>
    <submittedName>
        <fullName evidence="10">Alkylation response protein AidB-like acyl-CoA dehydrogenase</fullName>
    </submittedName>
</protein>
<dbReference type="InterPro" id="IPR009075">
    <property type="entry name" value="AcylCo_DH/oxidase_C"/>
</dbReference>
<feature type="domain" description="Acyl-CoA dehydrogenase/oxidase N-terminal" evidence="9">
    <location>
        <begin position="24"/>
        <end position="135"/>
    </location>
</feature>
<dbReference type="EMBL" id="VFMO01000001">
    <property type="protein sequence ID" value="TQJ15784.1"/>
    <property type="molecule type" value="Genomic_DNA"/>
</dbReference>
<reference evidence="10 11" key="1">
    <citation type="submission" date="2019-06" db="EMBL/GenBank/DDBJ databases">
        <title>Sequencing the genomes of 1000 actinobacteria strains.</title>
        <authorList>
            <person name="Klenk H.-P."/>
        </authorList>
    </citation>
    <scope>NUCLEOTIDE SEQUENCE [LARGE SCALE GENOMIC DNA]</scope>
    <source>
        <strain evidence="10 11">DSM 19828</strain>
    </source>
</reference>
<dbReference type="InterPro" id="IPR006091">
    <property type="entry name" value="Acyl-CoA_Oxase/DH_mid-dom"/>
</dbReference>
<evidence type="ECO:0000256" key="4">
    <source>
        <dbReference type="ARBA" id="ARBA00022827"/>
    </source>
</evidence>
<proteinExistence type="inferred from homology"/>
<feature type="domain" description="Acyl-CoA oxidase/dehydrogenase middle" evidence="8">
    <location>
        <begin position="139"/>
        <end position="233"/>
    </location>
</feature>
<dbReference type="GO" id="GO:0003995">
    <property type="term" value="F:acyl-CoA dehydrogenase activity"/>
    <property type="evidence" value="ECO:0007669"/>
    <property type="project" value="InterPro"/>
</dbReference>
<dbReference type="InterPro" id="IPR013786">
    <property type="entry name" value="AcylCoA_DH/ox_N"/>
</dbReference>
<evidence type="ECO:0000259" key="8">
    <source>
        <dbReference type="Pfam" id="PF02770"/>
    </source>
</evidence>
<evidence type="ECO:0000256" key="2">
    <source>
        <dbReference type="ARBA" id="ARBA00009347"/>
    </source>
</evidence>
<dbReference type="InterPro" id="IPR046373">
    <property type="entry name" value="Acyl-CoA_Oxase/DH_mid-dom_sf"/>
</dbReference>